<accession>A0A498P111</accession>
<comment type="subcellular location">
    <subcellularLocation>
        <location evidence="1">Cell membrane</location>
        <topology evidence="1">Single-pass type II membrane protein</topology>
    </subcellularLocation>
</comment>
<dbReference type="SUPFAM" id="SSF56436">
    <property type="entry name" value="C-type lectin-like"/>
    <property type="match status" value="1"/>
</dbReference>
<feature type="domain" description="C-type lectin" evidence="2">
    <location>
        <begin position="1"/>
        <end position="68"/>
    </location>
</feature>
<dbReference type="Gene3D" id="3.10.100.10">
    <property type="entry name" value="Mannose-Binding Protein A, subunit A"/>
    <property type="match status" value="1"/>
</dbReference>
<gene>
    <name evidence="3" type="ORF">ROHU_001644</name>
</gene>
<comment type="caution">
    <text evidence="3">The sequence shown here is derived from an EMBL/GenBank/DDBJ whole genome shotgun (WGS) entry which is preliminary data.</text>
</comment>
<keyword evidence="3" id="KW-0675">Receptor</keyword>
<keyword evidence="4" id="KW-1185">Reference proteome</keyword>
<dbReference type="Proteomes" id="UP000290572">
    <property type="component" value="Unassembled WGS sequence"/>
</dbReference>
<dbReference type="InterPro" id="IPR016186">
    <property type="entry name" value="C-type_lectin-like/link_sf"/>
</dbReference>
<dbReference type="InterPro" id="IPR050828">
    <property type="entry name" value="C-type_lectin/matrix_domain"/>
</dbReference>
<reference evidence="3 4" key="1">
    <citation type="submission" date="2018-03" db="EMBL/GenBank/DDBJ databases">
        <title>Draft genome sequence of Rohu Carp (Labeo rohita).</title>
        <authorList>
            <person name="Das P."/>
            <person name="Kushwaha B."/>
            <person name="Joshi C.G."/>
            <person name="Kumar D."/>
            <person name="Nagpure N.S."/>
            <person name="Sahoo L."/>
            <person name="Das S.P."/>
            <person name="Bit A."/>
            <person name="Patnaik S."/>
            <person name="Meher P.K."/>
            <person name="Jayasankar P."/>
            <person name="Koringa P.G."/>
            <person name="Patel N.V."/>
            <person name="Hinsu A.T."/>
            <person name="Kumar R."/>
            <person name="Pandey M."/>
            <person name="Agarwal S."/>
            <person name="Srivastava S."/>
            <person name="Singh M."/>
            <person name="Iquebal M.A."/>
            <person name="Jaiswal S."/>
            <person name="Angadi U.B."/>
            <person name="Kumar N."/>
            <person name="Raza M."/>
            <person name="Shah T.M."/>
            <person name="Rai A."/>
            <person name="Jena J.K."/>
        </authorList>
    </citation>
    <scope>NUCLEOTIDE SEQUENCE [LARGE SCALE GENOMIC DNA]</scope>
    <source>
        <strain evidence="3">DASCIFA01</strain>
        <tissue evidence="3">Testis</tissue>
    </source>
</reference>
<dbReference type="PANTHER" id="PTHR45710:SF26">
    <property type="entry name" value="RH26557P"/>
    <property type="match status" value="1"/>
</dbReference>
<evidence type="ECO:0000313" key="3">
    <source>
        <dbReference type="EMBL" id="RXN37873.1"/>
    </source>
</evidence>
<organism evidence="3 4">
    <name type="scientific">Labeo rohita</name>
    <name type="common">Indian major carp</name>
    <name type="synonym">Cyprinus rohita</name>
    <dbReference type="NCBI Taxonomy" id="84645"/>
    <lineage>
        <taxon>Eukaryota</taxon>
        <taxon>Metazoa</taxon>
        <taxon>Chordata</taxon>
        <taxon>Craniata</taxon>
        <taxon>Vertebrata</taxon>
        <taxon>Euteleostomi</taxon>
        <taxon>Actinopterygii</taxon>
        <taxon>Neopterygii</taxon>
        <taxon>Teleostei</taxon>
        <taxon>Ostariophysi</taxon>
        <taxon>Cypriniformes</taxon>
        <taxon>Cyprinidae</taxon>
        <taxon>Labeoninae</taxon>
        <taxon>Labeonini</taxon>
        <taxon>Labeo</taxon>
    </lineage>
</organism>
<evidence type="ECO:0000256" key="1">
    <source>
        <dbReference type="ARBA" id="ARBA00004401"/>
    </source>
</evidence>
<dbReference type="AlphaFoldDB" id="A0A498P111"/>
<proteinExistence type="predicted"/>
<dbReference type="InterPro" id="IPR001304">
    <property type="entry name" value="C-type_lectin-like"/>
</dbReference>
<dbReference type="PROSITE" id="PS50041">
    <property type="entry name" value="C_TYPE_LECTIN_2"/>
    <property type="match status" value="1"/>
</dbReference>
<dbReference type="GO" id="GO:0005886">
    <property type="term" value="C:plasma membrane"/>
    <property type="evidence" value="ECO:0007669"/>
    <property type="project" value="UniProtKB-SubCell"/>
</dbReference>
<protein>
    <submittedName>
        <fullName evidence="3">Asialoglyco receptor 1-like protein</fullName>
    </submittedName>
</protein>
<sequence length="76" mass="8934">MNWTEAKDYCEEKGAMLLKIEDGSEKEWQFATNFAKPHDYWIGLTDESTGQWRWTDDTPYTINKDGEWHCTGGKKI</sequence>
<evidence type="ECO:0000259" key="2">
    <source>
        <dbReference type="PROSITE" id="PS50041"/>
    </source>
</evidence>
<evidence type="ECO:0000313" key="4">
    <source>
        <dbReference type="Proteomes" id="UP000290572"/>
    </source>
</evidence>
<dbReference type="EMBL" id="QBIY01005352">
    <property type="protein sequence ID" value="RXN37873.1"/>
    <property type="molecule type" value="Genomic_DNA"/>
</dbReference>
<dbReference type="Pfam" id="PF00059">
    <property type="entry name" value="Lectin_C"/>
    <property type="match status" value="1"/>
</dbReference>
<dbReference type="STRING" id="84645.A0A498P111"/>
<dbReference type="PANTHER" id="PTHR45710">
    <property type="entry name" value="C-TYPE LECTIN DOMAIN-CONTAINING PROTEIN 180"/>
    <property type="match status" value="1"/>
</dbReference>
<dbReference type="InterPro" id="IPR016187">
    <property type="entry name" value="CTDL_fold"/>
</dbReference>
<name>A0A498P111_LABRO</name>